<comment type="caution">
    <text evidence="2">The sequence shown here is derived from an EMBL/GenBank/DDBJ whole genome shotgun (WGS) entry which is preliminary data.</text>
</comment>
<dbReference type="Proteomes" id="UP000054632">
    <property type="component" value="Unassembled WGS sequence"/>
</dbReference>
<evidence type="ECO:0000313" key="2">
    <source>
        <dbReference type="EMBL" id="KRY64906.1"/>
    </source>
</evidence>
<reference evidence="2 3" key="1">
    <citation type="submission" date="2015-01" db="EMBL/GenBank/DDBJ databases">
        <title>Evolution of Trichinella species and genotypes.</title>
        <authorList>
            <person name="Korhonen P.K."/>
            <person name="Edoardo P."/>
            <person name="Giuseppe L.R."/>
            <person name="Gasser R.B."/>
        </authorList>
    </citation>
    <scope>NUCLEOTIDE SEQUENCE [LARGE SCALE GENOMIC DNA]</scope>
    <source>
        <strain evidence="2">ISS13</strain>
    </source>
</reference>
<dbReference type="GO" id="GO:0008233">
    <property type="term" value="F:peptidase activity"/>
    <property type="evidence" value="ECO:0007669"/>
    <property type="project" value="UniProtKB-KW"/>
</dbReference>
<feature type="domain" description="AAA ATPase AAA+ lid" evidence="1">
    <location>
        <begin position="44"/>
        <end position="86"/>
    </location>
</feature>
<accession>A0A0V1DTU3</accession>
<proteinExistence type="predicted"/>
<gene>
    <name evidence="2" type="primary">Psmc3</name>
    <name evidence="2" type="ORF">T4A_9334</name>
</gene>
<evidence type="ECO:0000313" key="3">
    <source>
        <dbReference type="Proteomes" id="UP000054632"/>
    </source>
</evidence>
<dbReference type="GO" id="GO:0006508">
    <property type="term" value="P:proteolysis"/>
    <property type="evidence" value="ECO:0007669"/>
    <property type="project" value="UniProtKB-KW"/>
</dbReference>
<name>A0A0V1DTU3_TRIPS</name>
<dbReference type="Pfam" id="PF17862">
    <property type="entry name" value="AAA_lid_3"/>
    <property type="match status" value="1"/>
</dbReference>
<sequence>MPLNLMTKQRWTQSRRILITYDSTFLDKCTRLLLLSKGRTYQPNINFEELARCADDFNGAQCKAVVTEAGMIALRENKVQIAHEHFVAAILEIQADKKINSFLYA</sequence>
<dbReference type="Gene3D" id="1.10.8.60">
    <property type="match status" value="1"/>
</dbReference>
<organism evidence="2 3">
    <name type="scientific">Trichinella pseudospiralis</name>
    <name type="common">Parasitic roundworm</name>
    <dbReference type="NCBI Taxonomy" id="6337"/>
    <lineage>
        <taxon>Eukaryota</taxon>
        <taxon>Metazoa</taxon>
        <taxon>Ecdysozoa</taxon>
        <taxon>Nematoda</taxon>
        <taxon>Enoplea</taxon>
        <taxon>Dorylaimia</taxon>
        <taxon>Trichinellida</taxon>
        <taxon>Trichinellidae</taxon>
        <taxon>Trichinella</taxon>
    </lineage>
</organism>
<keyword evidence="2" id="KW-0378">Hydrolase</keyword>
<dbReference type="EMBL" id="JYDR01000254">
    <property type="protein sequence ID" value="KRY64906.1"/>
    <property type="molecule type" value="Genomic_DNA"/>
</dbReference>
<dbReference type="AlphaFoldDB" id="A0A0V1DTU3"/>
<protein>
    <submittedName>
        <fullName evidence="2">26S protease regulatory subunit 6A</fullName>
    </submittedName>
</protein>
<dbReference type="InterPro" id="IPR041569">
    <property type="entry name" value="AAA_lid_3"/>
</dbReference>
<keyword evidence="2" id="KW-0645">Protease</keyword>
<evidence type="ECO:0000259" key="1">
    <source>
        <dbReference type="Pfam" id="PF17862"/>
    </source>
</evidence>